<keyword evidence="1" id="KW-1133">Transmembrane helix</keyword>
<gene>
    <name evidence="2" type="ORF">C8J55DRAFT_514798</name>
</gene>
<dbReference type="AlphaFoldDB" id="A0A9W9ADU5"/>
<evidence type="ECO:0000313" key="3">
    <source>
        <dbReference type="Proteomes" id="UP001150238"/>
    </source>
</evidence>
<sequence length="87" mass="9430">MFNVETTRAFPFSFACACAFPFACACACAFPLSSLLPLFIFSSSVYSSSSEIIMIGEVARDLPLALRFPLSSTLLFFPFLPFPGIGI</sequence>
<name>A0A9W9ADU5_9AGAR</name>
<feature type="transmembrane region" description="Helical" evidence="1">
    <location>
        <begin position="68"/>
        <end position="86"/>
    </location>
</feature>
<keyword evidence="1" id="KW-0472">Membrane</keyword>
<proteinExistence type="predicted"/>
<keyword evidence="1" id="KW-0812">Transmembrane</keyword>
<dbReference type="Proteomes" id="UP001150238">
    <property type="component" value="Unassembled WGS sequence"/>
</dbReference>
<accession>A0A9W9ADU5</accession>
<evidence type="ECO:0000256" key="1">
    <source>
        <dbReference type="SAM" id="Phobius"/>
    </source>
</evidence>
<evidence type="ECO:0000313" key="2">
    <source>
        <dbReference type="EMBL" id="KAJ4478718.1"/>
    </source>
</evidence>
<reference evidence="2" key="1">
    <citation type="submission" date="2022-08" db="EMBL/GenBank/DDBJ databases">
        <authorList>
            <consortium name="DOE Joint Genome Institute"/>
            <person name="Min B."/>
            <person name="Riley R."/>
            <person name="Sierra-Patev S."/>
            <person name="Naranjo-Ortiz M."/>
            <person name="Looney B."/>
            <person name="Konkel Z."/>
            <person name="Slot J.C."/>
            <person name="Sakamoto Y."/>
            <person name="Steenwyk J.L."/>
            <person name="Rokas A."/>
            <person name="Carro J."/>
            <person name="Camarero S."/>
            <person name="Ferreira P."/>
            <person name="Molpeceres G."/>
            <person name="Ruiz-Duenas F.J."/>
            <person name="Serrano A."/>
            <person name="Henrissat B."/>
            <person name="Drula E."/>
            <person name="Hughes K.W."/>
            <person name="Mata J.L."/>
            <person name="Ishikawa N.K."/>
            <person name="Vargas-Isla R."/>
            <person name="Ushijima S."/>
            <person name="Smith C.A."/>
            <person name="Ahrendt S."/>
            <person name="Andreopoulos W."/>
            <person name="He G."/>
            <person name="Labutti K."/>
            <person name="Lipzen A."/>
            <person name="Ng V."/>
            <person name="Sandor L."/>
            <person name="Barry K."/>
            <person name="Martinez A.T."/>
            <person name="Xiao Y."/>
            <person name="Gibbons J.G."/>
            <person name="Terashima K."/>
            <person name="Hibbett D.S."/>
            <person name="Grigoriev I.V."/>
        </authorList>
    </citation>
    <scope>NUCLEOTIDE SEQUENCE</scope>
    <source>
        <strain evidence="2">Sp2 HRB7682 ss15</strain>
    </source>
</reference>
<comment type="caution">
    <text evidence="2">The sequence shown here is derived from an EMBL/GenBank/DDBJ whole genome shotgun (WGS) entry which is preliminary data.</text>
</comment>
<dbReference type="EMBL" id="JANVFS010000017">
    <property type="protein sequence ID" value="KAJ4478718.1"/>
    <property type="molecule type" value="Genomic_DNA"/>
</dbReference>
<protein>
    <submittedName>
        <fullName evidence="2">Uncharacterized protein</fullName>
    </submittedName>
</protein>
<reference evidence="2" key="2">
    <citation type="journal article" date="2023" name="Proc. Natl. Acad. Sci. U.S.A.">
        <title>A global phylogenomic analysis of the shiitake genus Lentinula.</title>
        <authorList>
            <person name="Sierra-Patev S."/>
            <person name="Min B."/>
            <person name="Naranjo-Ortiz M."/>
            <person name="Looney B."/>
            <person name="Konkel Z."/>
            <person name="Slot J.C."/>
            <person name="Sakamoto Y."/>
            <person name="Steenwyk J.L."/>
            <person name="Rokas A."/>
            <person name="Carro J."/>
            <person name="Camarero S."/>
            <person name="Ferreira P."/>
            <person name="Molpeceres G."/>
            <person name="Ruiz-Duenas F.J."/>
            <person name="Serrano A."/>
            <person name="Henrissat B."/>
            <person name="Drula E."/>
            <person name="Hughes K.W."/>
            <person name="Mata J.L."/>
            <person name="Ishikawa N.K."/>
            <person name="Vargas-Isla R."/>
            <person name="Ushijima S."/>
            <person name="Smith C.A."/>
            <person name="Donoghue J."/>
            <person name="Ahrendt S."/>
            <person name="Andreopoulos W."/>
            <person name="He G."/>
            <person name="LaButti K."/>
            <person name="Lipzen A."/>
            <person name="Ng V."/>
            <person name="Riley R."/>
            <person name="Sandor L."/>
            <person name="Barry K."/>
            <person name="Martinez A.T."/>
            <person name="Xiao Y."/>
            <person name="Gibbons J.G."/>
            <person name="Terashima K."/>
            <person name="Grigoriev I.V."/>
            <person name="Hibbett D."/>
        </authorList>
    </citation>
    <scope>NUCLEOTIDE SEQUENCE</scope>
    <source>
        <strain evidence="2">Sp2 HRB7682 ss15</strain>
    </source>
</reference>
<organism evidence="2 3">
    <name type="scientific">Lentinula lateritia</name>
    <dbReference type="NCBI Taxonomy" id="40482"/>
    <lineage>
        <taxon>Eukaryota</taxon>
        <taxon>Fungi</taxon>
        <taxon>Dikarya</taxon>
        <taxon>Basidiomycota</taxon>
        <taxon>Agaricomycotina</taxon>
        <taxon>Agaricomycetes</taxon>
        <taxon>Agaricomycetidae</taxon>
        <taxon>Agaricales</taxon>
        <taxon>Marasmiineae</taxon>
        <taxon>Omphalotaceae</taxon>
        <taxon>Lentinula</taxon>
    </lineage>
</organism>